<dbReference type="RefSeq" id="WP_252662732.1">
    <property type="nucleotide sequence ID" value="NZ_CP098611.1"/>
</dbReference>
<dbReference type="Proteomes" id="UP001056708">
    <property type="component" value="Chromosome"/>
</dbReference>
<dbReference type="EMBL" id="CP098611">
    <property type="protein sequence ID" value="USR90708.1"/>
    <property type="molecule type" value="Genomic_DNA"/>
</dbReference>
<dbReference type="SUPFAM" id="SSF53335">
    <property type="entry name" value="S-adenosyl-L-methionine-dependent methyltransferases"/>
    <property type="match status" value="1"/>
</dbReference>
<dbReference type="Pfam" id="PF01739">
    <property type="entry name" value="CheR"/>
    <property type="match status" value="1"/>
</dbReference>
<reference evidence="8" key="1">
    <citation type="submission" date="2022-06" db="EMBL/GenBank/DDBJ databases">
        <title>Genome sequence of Phormidium yuhuli AB48 isolated from an industrial photobioreactor environment.</title>
        <authorList>
            <person name="Qiu Y."/>
            <person name="Noonan A.J.C."/>
            <person name="Dofher K."/>
            <person name="Koch M."/>
            <person name="Kieft B."/>
            <person name="Lin X."/>
            <person name="Ziels R.M."/>
            <person name="Hallam S.J."/>
        </authorList>
    </citation>
    <scope>NUCLEOTIDE SEQUENCE</scope>
    <source>
        <strain evidence="8">AB48</strain>
    </source>
</reference>
<dbReference type="Pfam" id="PF13432">
    <property type="entry name" value="TPR_16"/>
    <property type="match status" value="1"/>
</dbReference>
<dbReference type="InterPro" id="IPR029063">
    <property type="entry name" value="SAM-dependent_MTases_sf"/>
</dbReference>
<keyword evidence="4" id="KW-0808">Transferase</keyword>
<accession>A0ABY5ARD1</accession>
<dbReference type="InterPro" id="IPR022642">
    <property type="entry name" value="CheR_C"/>
</dbReference>
<organism evidence="8 9">
    <name type="scientific">Phormidium yuhuli AB48</name>
    <dbReference type="NCBI Taxonomy" id="2940671"/>
    <lineage>
        <taxon>Bacteria</taxon>
        <taxon>Bacillati</taxon>
        <taxon>Cyanobacteriota</taxon>
        <taxon>Cyanophyceae</taxon>
        <taxon>Oscillatoriophycideae</taxon>
        <taxon>Oscillatoriales</taxon>
        <taxon>Oscillatoriaceae</taxon>
        <taxon>Phormidium</taxon>
        <taxon>Phormidium yuhuli</taxon>
    </lineage>
</organism>
<dbReference type="Gene3D" id="1.10.155.10">
    <property type="entry name" value="Chemotaxis receptor methyltransferase CheR, N-terminal domain"/>
    <property type="match status" value="1"/>
</dbReference>
<protein>
    <recommendedName>
        <fullName evidence="2">protein-glutamate O-methyltransferase</fullName>
        <ecNumber evidence="2">2.1.1.80</ecNumber>
    </recommendedName>
</protein>
<comment type="catalytic activity">
    <reaction evidence="1">
        <text>L-glutamyl-[protein] + S-adenosyl-L-methionine = [protein]-L-glutamate 5-O-methyl ester + S-adenosyl-L-homocysteine</text>
        <dbReference type="Rhea" id="RHEA:24452"/>
        <dbReference type="Rhea" id="RHEA-COMP:10208"/>
        <dbReference type="Rhea" id="RHEA-COMP:10311"/>
        <dbReference type="ChEBI" id="CHEBI:29973"/>
        <dbReference type="ChEBI" id="CHEBI:57856"/>
        <dbReference type="ChEBI" id="CHEBI:59789"/>
        <dbReference type="ChEBI" id="CHEBI:82795"/>
        <dbReference type="EC" id="2.1.1.80"/>
    </reaction>
</comment>
<proteinExistence type="predicted"/>
<name>A0ABY5ARD1_9CYAN</name>
<dbReference type="SUPFAM" id="SSF48452">
    <property type="entry name" value="TPR-like"/>
    <property type="match status" value="1"/>
</dbReference>
<keyword evidence="3" id="KW-0489">Methyltransferase</keyword>
<evidence type="ECO:0000313" key="8">
    <source>
        <dbReference type="EMBL" id="USR90708.1"/>
    </source>
</evidence>
<dbReference type="PANTHER" id="PTHR24422:SF19">
    <property type="entry name" value="CHEMOTAXIS PROTEIN METHYLTRANSFERASE"/>
    <property type="match status" value="1"/>
</dbReference>
<evidence type="ECO:0000259" key="7">
    <source>
        <dbReference type="PROSITE" id="PS50123"/>
    </source>
</evidence>
<dbReference type="InterPro" id="IPR019734">
    <property type="entry name" value="TPR_rpt"/>
</dbReference>
<dbReference type="Pfam" id="PF13181">
    <property type="entry name" value="TPR_8"/>
    <property type="match status" value="1"/>
</dbReference>
<feature type="repeat" description="TPR" evidence="6">
    <location>
        <begin position="390"/>
        <end position="423"/>
    </location>
</feature>
<evidence type="ECO:0000256" key="1">
    <source>
        <dbReference type="ARBA" id="ARBA00001541"/>
    </source>
</evidence>
<dbReference type="PRINTS" id="PR00996">
    <property type="entry name" value="CHERMTFRASE"/>
</dbReference>
<keyword evidence="6" id="KW-0802">TPR repeat</keyword>
<dbReference type="PROSITE" id="PS50123">
    <property type="entry name" value="CHER"/>
    <property type="match status" value="1"/>
</dbReference>
<dbReference type="InterPro" id="IPR050903">
    <property type="entry name" value="Bact_Chemotaxis_MeTrfase"/>
</dbReference>
<gene>
    <name evidence="8" type="ORF">NEA10_18090</name>
</gene>
<evidence type="ECO:0000256" key="3">
    <source>
        <dbReference type="ARBA" id="ARBA00022603"/>
    </source>
</evidence>
<evidence type="ECO:0000256" key="5">
    <source>
        <dbReference type="ARBA" id="ARBA00022691"/>
    </source>
</evidence>
<dbReference type="InterPro" id="IPR000780">
    <property type="entry name" value="CheR_MeTrfase"/>
</dbReference>
<dbReference type="PANTHER" id="PTHR24422">
    <property type="entry name" value="CHEMOTAXIS PROTEIN METHYLTRANSFERASE"/>
    <property type="match status" value="1"/>
</dbReference>
<dbReference type="PROSITE" id="PS50005">
    <property type="entry name" value="TPR"/>
    <property type="match status" value="1"/>
</dbReference>
<dbReference type="SMART" id="SM00138">
    <property type="entry name" value="MeTrc"/>
    <property type="match status" value="1"/>
</dbReference>
<evidence type="ECO:0000256" key="6">
    <source>
        <dbReference type="PROSITE-ProRule" id="PRU00339"/>
    </source>
</evidence>
<keyword evidence="9" id="KW-1185">Reference proteome</keyword>
<feature type="domain" description="CheR-type methyltransferase" evidence="7">
    <location>
        <begin position="1"/>
        <end position="271"/>
    </location>
</feature>
<evidence type="ECO:0000256" key="4">
    <source>
        <dbReference type="ARBA" id="ARBA00022679"/>
    </source>
</evidence>
<dbReference type="EC" id="2.1.1.80" evidence="2"/>
<evidence type="ECO:0000313" key="9">
    <source>
        <dbReference type="Proteomes" id="UP001056708"/>
    </source>
</evidence>
<dbReference type="InterPro" id="IPR011990">
    <property type="entry name" value="TPR-like_helical_dom_sf"/>
</dbReference>
<dbReference type="InterPro" id="IPR036804">
    <property type="entry name" value="CheR_N_sf"/>
</dbReference>
<sequence length="515" mass="59427">MFNADWVQRFSRLIARHTGLLIRPQDERNLCKKLEQRLCTLGLSSPSQYYELLRLEVDNPLTVDRQTSASRREWTVLIRRLVVTESYFFRDRGQFELLRSRLLPEILVKRRNIAAQNGQRPQLKIWSAACASGEEPYSLAIVLWELLNDRDHWDLQIIGTDINDESLAVARRGEYSAWSFRQVDASIQRQYFQQQGDRYRLNPEIRRLVTFKGLNLVSDAFPDVNLNLYDLDLILCRNVFIYFEPAAIEQVLEKFYDSLSLGGYLIAAHAELQSSGNHQFHSQLFPQSVVYQRCDRLEHQGLRSLPTQISPPRTYPTPPQTVPLPVLPQPSPIIPLNPVARPVMPRVEQRERVEGEPAHWQEAQQQFQASAYPQAIHTAEQVLSQHPRHVEAYLLIARAYANLGEHQKAVYYCLQALEIDSLAVRPHYLLAHLYDAQGQINRAKQVLKKIIYLAPKMPLAYLELAQIYRLEGDLQRAQRMEESAVNILRSLPPNTPMDVDAQLTAGQLLQQIKNS</sequence>
<evidence type="ECO:0000256" key="2">
    <source>
        <dbReference type="ARBA" id="ARBA00012534"/>
    </source>
</evidence>
<dbReference type="SMART" id="SM00028">
    <property type="entry name" value="TPR"/>
    <property type="match status" value="4"/>
</dbReference>
<dbReference type="Gene3D" id="3.40.50.150">
    <property type="entry name" value="Vaccinia Virus protein VP39"/>
    <property type="match status" value="1"/>
</dbReference>
<dbReference type="Gene3D" id="1.25.40.10">
    <property type="entry name" value="Tetratricopeptide repeat domain"/>
    <property type="match status" value="1"/>
</dbReference>
<keyword evidence="5" id="KW-0949">S-adenosyl-L-methionine</keyword>
<dbReference type="SUPFAM" id="SSF47757">
    <property type="entry name" value="Chemotaxis receptor methyltransferase CheR, N-terminal domain"/>
    <property type="match status" value="1"/>
</dbReference>